<dbReference type="GO" id="GO:0043457">
    <property type="term" value="P:regulation of cellular respiration"/>
    <property type="evidence" value="ECO:0007669"/>
    <property type="project" value="InterPro"/>
</dbReference>
<dbReference type="EMBL" id="HG994360">
    <property type="protein sequence ID" value="CAF2086793.1"/>
    <property type="molecule type" value="Genomic_DNA"/>
</dbReference>
<sequence length="159" mass="17509">MKCDRAWRHFSVLRFSRAAGNARTPRDVRCSSSRWTLPPAEPFPGGQARPPPLLLIEAWLLPDGRSFRPYTQVRRAICMSVSLRASTRVSSGFAPLRHSSPSLGPDRHAHTRTLLRRSRSVGCAPVRIQPISFLAPYGFTHPDASPAPSASLPTISSTL</sequence>
<dbReference type="InterPro" id="IPR044792">
    <property type="entry name" value="TAR1"/>
</dbReference>
<evidence type="ECO:0000313" key="1">
    <source>
        <dbReference type="EMBL" id="CAF2086793.1"/>
    </source>
</evidence>
<organism evidence="1">
    <name type="scientific">Brassica napus</name>
    <name type="common">Rape</name>
    <dbReference type="NCBI Taxonomy" id="3708"/>
    <lineage>
        <taxon>Eukaryota</taxon>
        <taxon>Viridiplantae</taxon>
        <taxon>Streptophyta</taxon>
        <taxon>Embryophyta</taxon>
        <taxon>Tracheophyta</taxon>
        <taxon>Spermatophyta</taxon>
        <taxon>Magnoliopsida</taxon>
        <taxon>eudicotyledons</taxon>
        <taxon>Gunneridae</taxon>
        <taxon>Pentapetalae</taxon>
        <taxon>rosids</taxon>
        <taxon>malvids</taxon>
        <taxon>Brassicales</taxon>
        <taxon>Brassicaceae</taxon>
        <taxon>Brassiceae</taxon>
        <taxon>Brassica</taxon>
    </lineage>
</organism>
<proteinExistence type="predicted"/>
<reference evidence="1" key="1">
    <citation type="submission" date="2021-01" db="EMBL/GenBank/DDBJ databases">
        <authorList>
            <consortium name="Genoscope - CEA"/>
            <person name="William W."/>
        </authorList>
    </citation>
    <scope>NUCLEOTIDE SEQUENCE</scope>
</reference>
<dbReference type="PANTHER" id="PTHR47188:SF1">
    <property type="entry name" value="PROTEIN TAR1"/>
    <property type="match status" value="1"/>
</dbReference>
<dbReference type="Proteomes" id="UP001295469">
    <property type="component" value="Chromosome A06"/>
</dbReference>
<dbReference type="AlphaFoldDB" id="A0A816SMA9"/>
<gene>
    <name evidence="1" type="ORF">DARMORV10_A06P26240.1</name>
</gene>
<name>A0A816SMA9_BRANA</name>
<accession>A0A816SMA9</accession>
<protein>
    <submittedName>
        <fullName evidence="1">(rape) hypothetical protein</fullName>
    </submittedName>
</protein>
<dbReference type="PANTHER" id="PTHR47188">
    <property type="entry name" value="PROTEIN TAR1"/>
    <property type="match status" value="1"/>
</dbReference>